<accession>A0ABR7KRN0</accession>
<gene>
    <name evidence="1" type="ORF">H7U22_09920</name>
</gene>
<protein>
    <recommendedName>
        <fullName evidence="3">DUF3828 domain-containing protein</fullName>
    </recommendedName>
</protein>
<dbReference type="RefSeq" id="WP_187071209.1">
    <property type="nucleotide sequence ID" value="NZ_JACRYL010000007.1"/>
</dbReference>
<evidence type="ECO:0000313" key="2">
    <source>
        <dbReference type="Proteomes" id="UP000652755"/>
    </source>
</evidence>
<sequence>MNKLILILIFSLFFSQGYGQKKENGEIVKIKGTIINFLKWYRLDQIVDTAKQVDSGIKYHPIIVWKQIDTLIKVNIDMKAVESYLVHLRSSNCLSESFINDLRQYHQKIADEIELVKPFPAREGEFAIPGLNLDPIFGFEPEDILDHIKKGRFTKINIIYDKAIVKFDITNINQYIFTLTKVDNRWLIDYYGLDRTNIDRIIK</sequence>
<name>A0ABR7KRN0_9SPHI</name>
<evidence type="ECO:0008006" key="3">
    <source>
        <dbReference type="Google" id="ProtNLM"/>
    </source>
</evidence>
<reference evidence="1 2" key="1">
    <citation type="submission" date="2020-08" db="EMBL/GenBank/DDBJ databases">
        <authorList>
            <person name="Sun Q."/>
            <person name="Inoue M."/>
        </authorList>
    </citation>
    <scope>NUCLEOTIDE SEQUENCE [LARGE SCALE GENOMIC DNA]</scope>
    <source>
        <strain evidence="1 2">CCM 8938</strain>
    </source>
</reference>
<dbReference type="EMBL" id="JACRYL010000007">
    <property type="protein sequence ID" value="MBC6110744.1"/>
    <property type="molecule type" value="Genomic_DNA"/>
</dbReference>
<proteinExistence type="predicted"/>
<comment type="caution">
    <text evidence="1">The sequence shown here is derived from an EMBL/GenBank/DDBJ whole genome shotgun (WGS) entry which is preliminary data.</text>
</comment>
<evidence type="ECO:0000313" key="1">
    <source>
        <dbReference type="EMBL" id="MBC6110744.1"/>
    </source>
</evidence>
<keyword evidence="2" id="KW-1185">Reference proteome</keyword>
<organism evidence="1 2">
    <name type="scientific">Pedobacter fastidiosus</name>
    <dbReference type="NCBI Taxonomy" id="2765361"/>
    <lineage>
        <taxon>Bacteria</taxon>
        <taxon>Pseudomonadati</taxon>
        <taxon>Bacteroidota</taxon>
        <taxon>Sphingobacteriia</taxon>
        <taxon>Sphingobacteriales</taxon>
        <taxon>Sphingobacteriaceae</taxon>
        <taxon>Pedobacter</taxon>
    </lineage>
</organism>
<dbReference type="Proteomes" id="UP000652755">
    <property type="component" value="Unassembled WGS sequence"/>
</dbReference>